<gene>
    <name evidence="4" type="ORF">C9I82_173</name>
</gene>
<evidence type="ECO:0000256" key="2">
    <source>
        <dbReference type="ARBA" id="ARBA00022679"/>
    </source>
</evidence>
<evidence type="ECO:0000313" key="5">
    <source>
        <dbReference type="Proteomes" id="UP000256856"/>
    </source>
</evidence>
<dbReference type="SUPFAM" id="SSF55315">
    <property type="entry name" value="L30e-like"/>
    <property type="match status" value="1"/>
</dbReference>
<evidence type="ECO:0000259" key="3">
    <source>
        <dbReference type="SMART" id="SM00967"/>
    </source>
</evidence>
<dbReference type="EMBL" id="CP028374">
    <property type="protein sequence ID" value="AXN02144.1"/>
    <property type="molecule type" value="Genomic_DNA"/>
</dbReference>
<sequence length="247" mass="27987">MGEILYGIHTVNNYLKHHPDKIKMAFIIRNSNSLSLIKLIKEISRFDISIQFVDVNWINRKLNNHTLLHQGILIYIKDDIKYEESDLYFLLSRRKCRSLLILDGLTDVRNLGSCIRTANAVNVNVVIVPKYRSAKLNLVAKKVASGGAEGVVFIRVDNLVETINCIKGFGFKIFGITSDATDIIYNADMNEPLALIFGSEDRGIRCIIRNQCDNLYSIPMFGNISSLNVSVSVGVCLYELLRQRLFK</sequence>
<name>A0A346DZI9_9ENTR</name>
<dbReference type="Gene3D" id="3.40.1280.10">
    <property type="match status" value="1"/>
</dbReference>
<dbReference type="InterPro" id="IPR029064">
    <property type="entry name" value="Ribosomal_eL30-like_sf"/>
</dbReference>
<dbReference type="Proteomes" id="UP000256856">
    <property type="component" value="Chromosome"/>
</dbReference>
<dbReference type="PANTHER" id="PTHR46429">
    <property type="entry name" value="23S RRNA (GUANOSINE-2'-O-)-METHYLTRANSFERASE RLMB"/>
    <property type="match status" value="1"/>
</dbReference>
<organism evidence="4 5">
    <name type="scientific">Candidatus Purcelliella pentastirinorum</name>
    <dbReference type="NCBI Taxonomy" id="472834"/>
    <lineage>
        <taxon>Bacteria</taxon>
        <taxon>Pseudomonadati</taxon>
        <taxon>Pseudomonadota</taxon>
        <taxon>Gammaproteobacteria</taxon>
        <taxon>Enterobacterales</taxon>
        <taxon>Enterobacteriaceae</taxon>
        <taxon>Candidatus Purcelliella</taxon>
    </lineage>
</organism>
<accession>A0A346DZI9</accession>
<protein>
    <submittedName>
        <fullName evidence="4">23S rRNA (Guanosine-2'-O-)-methyltransferase rlmB</fullName>
    </submittedName>
</protein>
<dbReference type="RefSeq" id="WP_115955975.1">
    <property type="nucleotide sequence ID" value="NZ_CP028374.1"/>
</dbReference>
<feature type="domain" description="RNA 2-O ribose methyltransferase substrate binding" evidence="3">
    <location>
        <begin position="4"/>
        <end position="82"/>
    </location>
</feature>
<dbReference type="GO" id="GO:0005829">
    <property type="term" value="C:cytosol"/>
    <property type="evidence" value="ECO:0007669"/>
    <property type="project" value="TreeGrafter"/>
</dbReference>
<dbReference type="GO" id="GO:0003723">
    <property type="term" value="F:RNA binding"/>
    <property type="evidence" value="ECO:0007669"/>
    <property type="project" value="InterPro"/>
</dbReference>
<dbReference type="NCBIfam" id="TIGR00186">
    <property type="entry name" value="rRNA_methyl_3"/>
    <property type="match status" value="1"/>
</dbReference>
<dbReference type="SUPFAM" id="SSF75217">
    <property type="entry name" value="alpha/beta knot"/>
    <property type="match status" value="1"/>
</dbReference>
<dbReference type="CDD" id="cd18103">
    <property type="entry name" value="SpoU-like_RlmB"/>
    <property type="match status" value="1"/>
</dbReference>
<dbReference type="SMART" id="SM00967">
    <property type="entry name" value="SpoU_sub_bind"/>
    <property type="match status" value="1"/>
</dbReference>
<dbReference type="Gene3D" id="3.30.1330.30">
    <property type="match status" value="1"/>
</dbReference>
<evidence type="ECO:0000313" key="4">
    <source>
        <dbReference type="EMBL" id="AXN02144.1"/>
    </source>
</evidence>
<dbReference type="InterPro" id="IPR013123">
    <property type="entry name" value="SpoU_subst-bd"/>
</dbReference>
<reference evidence="4 5" key="1">
    <citation type="submission" date="2018-03" db="EMBL/GenBank/DDBJ databases">
        <title>A parallel universe: an anciently diverged bacterial symbiosis in a Hawaiian planthopper (Hemiptera: Cixiidae) reveals rearranged nutritional responsibilities.</title>
        <authorList>
            <person name="Bennett G."/>
            <person name="Mao M."/>
        </authorList>
    </citation>
    <scope>NUCLEOTIDE SEQUENCE [LARGE SCALE GENOMIC DNA]</scope>
    <source>
        <strain evidence="4 5">OLIH</strain>
    </source>
</reference>
<dbReference type="OrthoDB" id="9785673at2"/>
<dbReference type="InterPro" id="IPR004441">
    <property type="entry name" value="rRNA_MeTrfase_TrmH"/>
</dbReference>
<keyword evidence="2 4" id="KW-0808">Transferase</keyword>
<dbReference type="KEGG" id="ppet:C9I82_173"/>
<dbReference type="AlphaFoldDB" id="A0A346DZI9"/>
<dbReference type="GO" id="GO:0070039">
    <property type="term" value="F:rRNA (guanosine-2'-O-)-methyltransferase activity"/>
    <property type="evidence" value="ECO:0007669"/>
    <property type="project" value="TreeGrafter"/>
</dbReference>
<dbReference type="InterPro" id="IPR029028">
    <property type="entry name" value="Alpha/beta_knot_MTases"/>
</dbReference>
<dbReference type="InterPro" id="IPR001537">
    <property type="entry name" value="SpoU_MeTrfase"/>
</dbReference>
<proteinExistence type="predicted"/>
<keyword evidence="1 4" id="KW-0489">Methyltransferase</keyword>
<dbReference type="PANTHER" id="PTHR46429:SF1">
    <property type="entry name" value="23S RRNA (GUANOSINE-2'-O-)-METHYLTRANSFERASE RLMB"/>
    <property type="match status" value="1"/>
</dbReference>
<dbReference type="Pfam" id="PF08032">
    <property type="entry name" value="SpoU_sub_bind"/>
    <property type="match status" value="1"/>
</dbReference>
<evidence type="ECO:0000256" key="1">
    <source>
        <dbReference type="ARBA" id="ARBA00022603"/>
    </source>
</evidence>
<dbReference type="Pfam" id="PF00588">
    <property type="entry name" value="SpoU_methylase"/>
    <property type="match status" value="1"/>
</dbReference>
<dbReference type="InterPro" id="IPR029026">
    <property type="entry name" value="tRNA_m1G_MTases_N"/>
</dbReference>
<keyword evidence="5" id="KW-1185">Reference proteome</keyword>